<dbReference type="RefSeq" id="WP_213483524.1">
    <property type="nucleotide sequence ID" value="NZ_CAJRAY010000018.1"/>
</dbReference>
<dbReference type="Pfam" id="PF04616">
    <property type="entry name" value="Glyco_hydro_43"/>
    <property type="match status" value="1"/>
</dbReference>
<dbReference type="Pfam" id="PF17851">
    <property type="entry name" value="GH43_C2"/>
    <property type="match status" value="1"/>
</dbReference>
<dbReference type="Gene3D" id="2.115.10.20">
    <property type="entry name" value="Glycosyl hydrolase domain, family 43"/>
    <property type="match status" value="1"/>
</dbReference>
<evidence type="ECO:0000259" key="5">
    <source>
        <dbReference type="Pfam" id="PF17851"/>
    </source>
</evidence>
<dbReference type="PANTHER" id="PTHR42812">
    <property type="entry name" value="BETA-XYLOSIDASE"/>
    <property type="match status" value="1"/>
</dbReference>
<dbReference type="InterPro" id="IPR006710">
    <property type="entry name" value="Glyco_hydro_43"/>
</dbReference>
<name>A0ABN7RKS9_THEXY</name>
<dbReference type="Gene3D" id="2.60.120.200">
    <property type="match status" value="1"/>
</dbReference>
<evidence type="ECO:0000256" key="4">
    <source>
        <dbReference type="RuleBase" id="RU361187"/>
    </source>
</evidence>
<dbReference type="SUPFAM" id="SSF49899">
    <property type="entry name" value="Concanavalin A-like lectins/glucanases"/>
    <property type="match status" value="1"/>
</dbReference>
<dbReference type="GO" id="GO:0009044">
    <property type="term" value="F:xylan 1,4-beta-xylosidase activity"/>
    <property type="evidence" value="ECO:0007669"/>
    <property type="project" value="UniProtKB-EC"/>
</dbReference>
<keyword evidence="7" id="KW-1185">Reference proteome</keyword>
<evidence type="ECO:0000256" key="2">
    <source>
        <dbReference type="ARBA" id="ARBA00022801"/>
    </source>
</evidence>
<comment type="similarity">
    <text evidence="1 4">Belongs to the glycosyl hydrolase 43 family.</text>
</comment>
<protein>
    <submittedName>
        <fullName evidence="6">XynB2, 1,4-beta-xylosidase GH43</fullName>
        <ecNumber evidence="6">3.2.1.37</ecNumber>
    </submittedName>
</protein>
<proteinExistence type="inferred from homology"/>
<accession>A0ABN7RKS9</accession>
<evidence type="ECO:0000256" key="1">
    <source>
        <dbReference type="ARBA" id="ARBA00009865"/>
    </source>
</evidence>
<dbReference type="EC" id="3.2.1.37" evidence="6"/>
<gene>
    <name evidence="6" type="primary">txxe3900-xynB2</name>
    <name evidence="6" type="ORF">TXXE_03720</name>
</gene>
<dbReference type="InterPro" id="IPR023296">
    <property type="entry name" value="Glyco_hydro_beta-prop_sf"/>
</dbReference>
<evidence type="ECO:0000313" key="7">
    <source>
        <dbReference type="Proteomes" id="UP000681526"/>
    </source>
</evidence>
<dbReference type="Proteomes" id="UP000681526">
    <property type="component" value="Unassembled WGS sequence"/>
</dbReference>
<dbReference type="PANTHER" id="PTHR42812:SF12">
    <property type="entry name" value="BETA-XYLOSIDASE-RELATED"/>
    <property type="match status" value="1"/>
</dbReference>
<dbReference type="SUPFAM" id="SSF75005">
    <property type="entry name" value="Arabinanase/levansucrase/invertase"/>
    <property type="match status" value="1"/>
</dbReference>
<sequence>MKTIHNPVLRGFNPDPSILRVGDDYYIATSTFEWFPGVQIHHSRDLRHWRLAARPLERRSQLDMLGNPDSGGIWAPCLSYADGLFYLVFTDVKSHVGPFKDTHNYLVTAPSIEGPWSEPIYLNSSGFDPSLFHDDDGRKWLVNMIWDYRKGKNKFAGIALQEYSPEERRLLGPIRNIFRGTPLGLTEGPHLYKHNGWYYLVTAEGGTRFNHAVTVARSRSLFGPYEVDPENPVLTAANKPELELQRAGHASLVQTQTGDWYFAYLCGRPLRPSERCILGRETALLPVEWTEDGWLRPAGGGNSPKAVVPAPDLPDHPFPPEPETDHFDGERISIHFQTLREPLDEQWASLTARSGYLRLIGRESLSSKHRQSLIARRQQAFVAEAETAVEFEPDTFQQLAGLIHYYNTRNYYYLYISRDEELGKCLNIMCSDRGLYDEPLEQPVSVDGWERVHLKASLRYDRLQFLYSRDGQDWTPIGPELDASVISDENVEAKIEGRMIDQGFTGAFLGICVQDLSGQGKHADFDYFTYRELPEPGV</sequence>
<comment type="caution">
    <text evidence="6">The sequence shown here is derived from an EMBL/GenBank/DDBJ whole genome shotgun (WGS) entry which is preliminary data.</text>
</comment>
<keyword evidence="2 4" id="KW-0378">Hydrolase</keyword>
<dbReference type="CDD" id="cd09000">
    <property type="entry name" value="GH43_SXA-like"/>
    <property type="match status" value="1"/>
</dbReference>
<dbReference type="InterPro" id="IPR013320">
    <property type="entry name" value="ConA-like_dom_sf"/>
</dbReference>
<reference evidence="6 7" key="1">
    <citation type="submission" date="2021-04" db="EMBL/GenBank/DDBJ databases">
        <authorList>
            <person name="Rakotoarivonina H."/>
        </authorList>
    </citation>
    <scope>NUCLEOTIDE SEQUENCE [LARGE SCALE GENOMIC DNA]</scope>
    <source>
        <strain evidence="6 7">XE</strain>
    </source>
</reference>
<dbReference type="InterPro" id="IPR051795">
    <property type="entry name" value="Glycosyl_Hydrlase_43"/>
</dbReference>
<dbReference type="EMBL" id="CAJRAY010000018">
    <property type="protein sequence ID" value="CAG5080027.1"/>
    <property type="molecule type" value="Genomic_DNA"/>
</dbReference>
<evidence type="ECO:0000256" key="3">
    <source>
        <dbReference type="ARBA" id="ARBA00023295"/>
    </source>
</evidence>
<organism evidence="6 7">
    <name type="scientific">Thermobacillus xylanilyticus</name>
    <dbReference type="NCBI Taxonomy" id="76633"/>
    <lineage>
        <taxon>Bacteria</taxon>
        <taxon>Bacillati</taxon>
        <taxon>Bacillota</taxon>
        <taxon>Bacilli</taxon>
        <taxon>Bacillales</taxon>
        <taxon>Paenibacillaceae</taxon>
        <taxon>Thermobacillus</taxon>
    </lineage>
</organism>
<keyword evidence="3 4" id="KW-0326">Glycosidase</keyword>
<dbReference type="InterPro" id="IPR041542">
    <property type="entry name" value="GH43_C2"/>
</dbReference>
<feature type="domain" description="Beta-xylosidase C-terminal Concanavalin A-like" evidence="5">
    <location>
        <begin position="324"/>
        <end position="531"/>
    </location>
</feature>
<evidence type="ECO:0000313" key="6">
    <source>
        <dbReference type="EMBL" id="CAG5080027.1"/>
    </source>
</evidence>